<proteinExistence type="predicted"/>
<dbReference type="Proteomes" id="UP000596123">
    <property type="component" value="Segment"/>
</dbReference>
<gene>
    <name evidence="1" type="ORF">pEaSNUABM5_00327</name>
</gene>
<accession>A0A7T8IWC9</accession>
<evidence type="ECO:0000313" key="1">
    <source>
        <dbReference type="EMBL" id="QQO90469.1"/>
    </source>
</evidence>
<name>A0A7T8IWC9_9CAUD</name>
<evidence type="ECO:0000313" key="2">
    <source>
        <dbReference type="Proteomes" id="UP000596123"/>
    </source>
</evidence>
<reference evidence="1 2" key="1">
    <citation type="submission" date="2020-12" db="EMBL/GenBank/DDBJ databases">
        <title>Complete genome sequence of Erwinia phage pEa_SNUABM_5.</title>
        <authorList>
            <person name="Kim S.G."/>
            <person name="Lee S.B."/>
            <person name="Kwon J."/>
            <person name="Park S.C."/>
        </authorList>
    </citation>
    <scope>NUCLEOTIDE SEQUENCE [LARGE SCALE GENOMIC DNA]</scope>
</reference>
<organism evidence="1 2">
    <name type="scientific">Erwinia phage pEa_SNUABM_5</name>
    <dbReference type="NCBI Taxonomy" id="2797313"/>
    <lineage>
        <taxon>Viruses</taxon>
        <taxon>Duplodnaviria</taxon>
        <taxon>Heunggongvirae</taxon>
        <taxon>Uroviricota</taxon>
        <taxon>Caudoviricetes</taxon>
        <taxon>Rivsvirus</taxon>
        <taxon>Rivsvirus SNUABM5</taxon>
    </lineage>
</organism>
<protein>
    <submittedName>
        <fullName evidence="1">Uncharacterized protein</fullName>
    </submittedName>
</protein>
<dbReference type="EMBL" id="MW366843">
    <property type="protein sequence ID" value="QQO90469.1"/>
    <property type="molecule type" value="Genomic_DNA"/>
</dbReference>
<keyword evidence="2" id="KW-1185">Reference proteome</keyword>
<sequence>MRTVNDIIKVLKEQRVVTIPQSQSSIVPDLCFTLDVWCIPHRRRDVDSLQHGRQVRIELRNS</sequence>